<dbReference type="HOGENOM" id="CLU_022071_0_0_5"/>
<feature type="chain" id="PRO_5001970230" description="Tetratricopeptide repeat protein" evidence="1">
    <location>
        <begin position="21"/>
        <end position="763"/>
    </location>
</feature>
<accession>A0A0A0HQ40</accession>
<evidence type="ECO:0000256" key="1">
    <source>
        <dbReference type="SAM" id="SignalP"/>
    </source>
</evidence>
<name>A0A0A0HQ40_9RHOB</name>
<evidence type="ECO:0008006" key="4">
    <source>
        <dbReference type="Google" id="ProtNLM"/>
    </source>
</evidence>
<dbReference type="PATRIC" id="fig|1288298.3.peg.561"/>
<dbReference type="eggNOG" id="COG3118">
    <property type="taxonomic scope" value="Bacteria"/>
</dbReference>
<dbReference type="AlphaFoldDB" id="A0A0A0HQ40"/>
<dbReference type="OrthoDB" id="7847197at2"/>
<gene>
    <name evidence="2" type="ORF">rosmuc_00560</name>
</gene>
<dbReference type="EMBL" id="AONH01000001">
    <property type="protein sequence ID" value="KGM89962.1"/>
    <property type="molecule type" value="Genomic_DNA"/>
</dbReference>
<sequence length="763" mass="82130">MIRAWVTVLFLSLWAIPALAQNVVVRSGEHEGFTRLVLDFPARRDWQGQAREDGITITFSGQSPAFDLSRAFDRLTQGRLAAIDAPDGSGQLDLTFGCACTTRTFWHSGSMLVIDILTFATTEMPPAQTKEARAAEDETAGLVLSMMARPESSAARLVASGIAPPLGMTQTGMPPIAPAPDDILRTARRTLLEQIAQSANQGLVEPVRLLDHVAEPLSPPTPLSATVETMPPDDMAPGTESRLIKVLPLAPGDNLRVMGAIDRAPKLALSSAPSDTPTTACLPEATLDVATWGERAPLPEQIGDLYPRLSGEFDVVDPEIALQLARLYIYFGFGREALQVVSLIPSDAHEVSVLLELAAVVDDPDVALSVTRLKQDLGCSGRSALWAALAHEAIPEGELLDHPAILRGFAELPEHLRRHLGPTLARKLLAAKHRETSDMILRGLAPTDLPGTAGEKIARAELAMADDDFDAADQSLKGSLSRNDADSAQALSVLIKSRISRGQAIDYDTAQLAAALYQEARGTPLGQDLGRSYLLALTASRSYHEAFAEFDRVSPDLPIETAKETRNEMLHLLVAHAEDLAFLRQTLNEPKANFSMMPADLNRRIVERVLTLGFADLADALLNTAPPPEKDPQYRLLKAEIALARGRPHLVEAEIIGLASPEADTLRARARTALGDYAGAMRYAKGLKDEAAKQKAAWLSRDWQSLLSSGDPSQQKLAQAMTQAAPDKSGGVLSFNRQLIDQSVAARSALSALLASTEISISP</sequence>
<evidence type="ECO:0000313" key="3">
    <source>
        <dbReference type="Proteomes" id="UP000030021"/>
    </source>
</evidence>
<evidence type="ECO:0000313" key="2">
    <source>
        <dbReference type="EMBL" id="KGM89962.1"/>
    </source>
</evidence>
<organism evidence="2 3">
    <name type="scientific">Roseovarius mucosus DSM 17069</name>
    <dbReference type="NCBI Taxonomy" id="1288298"/>
    <lineage>
        <taxon>Bacteria</taxon>
        <taxon>Pseudomonadati</taxon>
        <taxon>Pseudomonadota</taxon>
        <taxon>Alphaproteobacteria</taxon>
        <taxon>Rhodobacterales</taxon>
        <taxon>Roseobacteraceae</taxon>
        <taxon>Roseovarius</taxon>
    </lineage>
</organism>
<dbReference type="Proteomes" id="UP000030021">
    <property type="component" value="Unassembled WGS sequence"/>
</dbReference>
<proteinExistence type="predicted"/>
<comment type="caution">
    <text evidence="2">The sequence shown here is derived from an EMBL/GenBank/DDBJ whole genome shotgun (WGS) entry which is preliminary data.</text>
</comment>
<keyword evidence="1" id="KW-0732">Signal</keyword>
<reference evidence="2 3" key="1">
    <citation type="submission" date="2013-01" db="EMBL/GenBank/DDBJ databases">
        <authorList>
            <person name="Fiebig A."/>
            <person name="Goeker M."/>
            <person name="Klenk H.-P.P."/>
        </authorList>
    </citation>
    <scope>NUCLEOTIDE SEQUENCE [LARGE SCALE GENOMIC DNA]</scope>
    <source>
        <strain evidence="2 3">DSM 17069</strain>
    </source>
</reference>
<dbReference type="RefSeq" id="WP_037276738.1">
    <property type="nucleotide sequence ID" value="NZ_KN293991.1"/>
</dbReference>
<protein>
    <recommendedName>
        <fullName evidence="4">Tetratricopeptide repeat protein</fullName>
    </recommendedName>
</protein>
<feature type="signal peptide" evidence="1">
    <location>
        <begin position="1"/>
        <end position="20"/>
    </location>
</feature>